<name>G5DZM4_9PIPI</name>
<dbReference type="SUPFAM" id="SSF51445">
    <property type="entry name" value="(Trans)glycosidases"/>
    <property type="match status" value="1"/>
</dbReference>
<sequence length="235" mass="27045">QDPYLKPYEKDFKRRYGAFLRLLASIEANEGGLEKFSRSYQSFGIHVLENGGIYCREWAPGAEGVFLTGDFNGWNPYSHPYKKLDFGKWELHIPPQEDKIIPHGSKLKVVITTKSGETVYRISPWAKYNWEVLRFLLSNLRWWIEEYGFDGFRFDGVTSMLYHHHGIGCGFTGDYNEYFGLQVDEDSLVYILLANHMTHSFYPDCITIAEDVSGMPALCCPTSLVYIPCRVALVL</sequence>
<reference evidence="2" key="1">
    <citation type="submission" date="2011-09" db="EMBL/GenBank/DDBJ databases">
        <title>The odds of duplicate gene persistence after polyploidization.</title>
        <authorList>
            <person name="Chain F.J.J."/>
            <person name="Evans B.J."/>
            <person name="Dushoff J."/>
        </authorList>
    </citation>
    <scope>NUCLEOTIDE SEQUENCE</scope>
    <source>
        <tissue evidence="2">Liver</tissue>
    </source>
</reference>
<dbReference type="InterPro" id="IPR004193">
    <property type="entry name" value="Glyco_hydro_13_N"/>
</dbReference>
<accession>G5DZM4</accession>
<dbReference type="InterPro" id="IPR013783">
    <property type="entry name" value="Ig-like_fold"/>
</dbReference>
<dbReference type="CDD" id="cd02854">
    <property type="entry name" value="E_set_GBE_euk_N"/>
    <property type="match status" value="1"/>
</dbReference>
<organism evidence="2">
    <name type="scientific">Pipa carvalhoi</name>
    <name type="common">Carvalho's Surinam toad</name>
    <dbReference type="NCBI Taxonomy" id="191480"/>
    <lineage>
        <taxon>Eukaryota</taxon>
        <taxon>Metazoa</taxon>
        <taxon>Chordata</taxon>
        <taxon>Craniata</taxon>
        <taxon>Vertebrata</taxon>
        <taxon>Euteleostomi</taxon>
        <taxon>Amphibia</taxon>
        <taxon>Batrachia</taxon>
        <taxon>Anura</taxon>
        <taxon>Pipoidea</taxon>
        <taxon>Pipidae</taxon>
        <taxon>Pipinae</taxon>
        <taxon>Pipa</taxon>
    </lineage>
</organism>
<dbReference type="InterPro" id="IPR014756">
    <property type="entry name" value="Ig_E-set"/>
</dbReference>
<dbReference type="GO" id="GO:0003844">
    <property type="term" value="F:1,4-alpha-glucan branching enzyme activity"/>
    <property type="evidence" value="ECO:0007669"/>
    <property type="project" value="TreeGrafter"/>
</dbReference>
<feature type="non-terminal residue" evidence="2">
    <location>
        <position position="1"/>
    </location>
</feature>
<dbReference type="Gene3D" id="3.20.20.80">
    <property type="entry name" value="Glycosidases"/>
    <property type="match status" value="1"/>
</dbReference>
<dbReference type="PANTHER" id="PTHR43651:SF3">
    <property type="entry name" value="1,4-ALPHA-GLUCAN-BRANCHING ENZYME"/>
    <property type="match status" value="1"/>
</dbReference>
<dbReference type="AlphaFoldDB" id="G5DZM4"/>
<dbReference type="GO" id="GO:0004553">
    <property type="term" value="F:hydrolase activity, hydrolyzing O-glycosyl compounds"/>
    <property type="evidence" value="ECO:0007669"/>
    <property type="project" value="InterPro"/>
</dbReference>
<dbReference type="Pfam" id="PF02922">
    <property type="entry name" value="CBM_48"/>
    <property type="match status" value="1"/>
</dbReference>
<protein>
    <submittedName>
        <fullName evidence="2">Putative 1,4-alpha-glucan-branching enzyme</fullName>
    </submittedName>
</protein>
<evidence type="ECO:0000259" key="1">
    <source>
        <dbReference type="Pfam" id="PF02922"/>
    </source>
</evidence>
<evidence type="ECO:0000313" key="2">
    <source>
        <dbReference type="EMBL" id="AEQ16729.1"/>
    </source>
</evidence>
<proteinExistence type="evidence at transcript level"/>
<dbReference type="Gene3D" id="2.60.40.10">
    <property type="entry name" value="Immunoglobulins"/>
    <property type="match status" value="1"/>
</dbReference>
<dbReference type="GO" id="GO:0005737">
    <property type="term" value="C:cytoplasm"/>
    <property type="evidence" value="ECO:0007669"/>
    <property type="project" value="TreeGrafter"/>
</dbReference>
<dbReference type="SUPFAM" id="SSF81296">
    <property type="entry name" value="E set domains"/>
    <property type="match status" value="1"/>
</dbReference>
<dbReference type="GO" id="GO:0005978">
    <property type="term" value="P:glycogen biosynthetic process"/>
    <property type="evidence" value="ECO:0007669"/>
    <property type="project" value="TreeGrafter"/>
</dbReference>
<feature type="non-terminal residue" evidence="2">
    <location>
        <position position="235"/>
    </location>
</feature>
<dbReference type="EMBL" id="JP286588">
    <property type="protein sequence ID" value="AEQ16729.1"/>
    <property type="molecule type" value="mRNA"/>
</dbReference>
<feature type="domain" description="Glycoside hydrolase family 13 N-terminal" evidence="1">
    <location>
        <begin position="43"/>
        <end position="126"/>
    </location>
</feature>
<dbReference type="PANTHER" id="PTHR43651">
    <property type="entry name" value="1,4-ALPHA-GLUCAN-BRANCHING ENZYME"/>
    <property type="match status" value="1"/>
</dbReference>
<dbReference type="InterPro" id="IPR017853">
    <property type="entry name" value="GH"/>
</dbReference>